<sequence length="556" mass="61085">MRPRTHALGLIAALALASGGPAVPAEAAQAPTRTPECQGDWLPATPTSDDVMNGELSFLDRPAVKVGTKVNWSLDPYKSRSWQMVFQSLRWMGRLVADYEATGKQAYLNRAIEIAKDWVEKNPYGGRTTNKYAWMDHPTALRAPALVCLSRYVPDAWLKDSLAVHAKVLADPRFYKIGHNHGLDQDIGLLRIGCRYNQKGWKDLALSRMVKSMKLDIDSEGSLREQAPRYAIYVHDRLRVATDTIKDCDLKVPDDLARRWDGLPKHITAATQPNGYMVPLGDGPPNIQPAGFTHSSETVQVFKAGYVFGRTAWGDPQSAYYSIRFGPGMKYHGHEDHLGVTYYAQGRNLLTEAGFHSYENTPYRRWTMTPEAHNVPVVVGKRFRGRTPSSLVRRSVGKDRQSFTLTDKAYGVSRTRAVLVNHDQDVMAVLDTAGGKVRNLWHIDPSLKVVSNAGGSVVVGEGSWRATLVQLSMPSCKPIGGQKVVRGQTNPYQGWISPAYMQKAPAPVVVSPAASSLLTIIVPGTAKPDVTCSGRTVIVHTSDGPATFKISGSDLV</sequence>
<evidence type="ECO:0000256" key="2">
    <source>
        <dbReference type="ARBA" id="ARBA00022729"/>
    </source>
</evidence>
<evidence type="ECO:0000259" key="7">
    <source>
        <dbReference type="Pfam" id="PF16889"/>
    </source>
</evidence>
<feature type="chain" id="PRO_5047026301" evidence="5">
    <location>
        <begin position="28"/>
        <end position="556"/>
    </location>
</feature>
<accession>A0ABV3GFB2</accession>
<dbReference type="InterPro" id="IPR012480">
    <property type="entry name" value="Hepar_II_III_C"/>
</dbReference>
<dbReference type="PANTHER" id="PTHR39210:SF1">
    <property type="entry name" value="HEPARIN-SULFATE LYASE"/>
    <property type="match status" value="1"/>
</dbReference>
<evidence type="ECO:0000313" key="9">
    <source>
        <dbReference type="Proteomes" id="UP001551675"/>
    </source>
</evidence>
<feature type="signal peptide" evidence="5">
    <location>
        <begin position="1"/>
        <end position="27"/>
    </location>
</feature>
<dbReference type="InterPro" id="IPR031680">
    <property type="entry name" value="Hepar_II_III_N"/>
</dbReference>
<dbReference type="Pfam" id="PF07940">
    <property type="entry name" value="Hepar_II_III_C"/>
    <property type="match status" value="1"/>
</dbReference>
<reference evidence="8 9" key="1">
    <citation type="submission" date="2024-06" db="EMBL/GenBank/DDBJ databases">
        <title>The Natural Products Discovery Center: Release of the First 8490 Sequenced Strains for Exploring Actinobacteria Biosynthetic Diversity.</title>
        <authorList>
            <person name="Kalkreuter E."/>
            <person name="Kautsar S.A."/>
            <person name="Yang D."/>
            <person name="Bader C.D."/>
            <person name="Teijaro C.N."/>
            <person name="Fluegel L."/>
            <person name="Davis C.M."/>
            <person name="Simpson J.R."/>
            <person name="Lauterbach L."/>
            <person name="Steele A.D."/>
            <person name="Gui C."/>
            <person name="Meng S."/>
            <person name="Li G."/>
            <person name="Viehrig K."/>
            <person name="Ye F."/>
            <person name="Su P."/>
            <person name="Kiefer A.F."/>
            <person name="Nichols A."/>
            <person name="Cepeda A.J."/>
            <person name="Yan W."/>
            <person name="Fan B."/>
            <person name="Jiang Y."/>
            <person name="Adhikari A."/>
            <person name="Zheng C.-J."/>
            <person name="Schuster L."/>
            <person name="Cowan T.M."/>
            <person name="Smanski M.J."/>
            <person name="Chevrette M.G."/>
            <person name="De Carvalho L.P.S."/>
            <person name="Shen B."/>
        </authorList>
    </citation>
    <scope>NUCLEOTIDE SEQUENCE [LARGE SCALE GENOMIC DNA]</scope>
    <source>
        <strain evidence="8 9">NPDC050100</strain>
    </source>
</reference>
<keyword evidence="3" id="KW-0574">Periplasm</keyword>
<evidence type="ECO:0000259" key="6">
    <source>
        <dbReference type="Pfam" id="PF07940"/>
    </source>
</evidence>
<dbReference type="Pfam" id="PF16889">
    <property type="entry name" value="Hepar_II_III_N"/>
    <property type="match status" value="1"/>
</dbReference>
<gene>
    <name evidence="8" type="ORF">AB0I59_16975</name>
</gene>
<comment type="caution">
    <text evidence="8">The sequence shown here is derived from an EMBL/GenBank/DDBJ whole genome shotgun (WGS) entry which is preliminary data.</text>
</comment>
<organism evidence="8 9">
    <name type="scientific">Microtetraspora glauca</name>
    <dbReference type="NCBI Taxonomy" id="1996"/>
    <lineage>
        <taxon>Bacteria</taxon>
        <taxon>Bacillati</taxon>
        <taxon>Actinomycetota</taxon>
        <taxon>Actinomycetes</taxon>
        <taxon>Streptosporangiales</taxon>
        <taxon>Streptosporangiaceae</taxon>
        <taxon>Microtetraspora</taxon>
    </lineage>
</organism>
<evidence type="ECO:0000313" key="8">
    <source>
        <dbReference type="EMBL" id="MEV0970333.1"/>
    </source>
</evidence>
<dbReference type="EMBL" id="JBFALK010000008">
    <property type="protein sequence ID" value="MEV0970333.1"/>
    <property type="molecule type" value="Genomic_DNA"/>
</dbReference>
<comment type="subcellular location">
    <subcellularLocation>
        <location evidence="1">Periplasm</location>
    </subcellularLocation>
</comment>
<dbReference type="PANTHER" id="PTHR39210">
    <property type="entry name" value="HEPARIN-SULFATE LYASE"/>
    <property type="match status" value="1"/>
</dbReference>
<dbReference type="Gene3D" id="1.50.10.100">
    <property type="entry name" value="Chondroitin AC/alginate lyase"/>
    <property type="match status" value="1"/>
</dbReference>
<feature type="domain" description="Heparinase II/III-like C-terminal" evidence="6">
    <location>
        <begin position="329"/>
        <end position="464"/>
    </location>
</feature>
<keyword evidence="2 5" id="KW-0732">Signal</keyword>
<name>A0ABV3GFB2_MICGL</name>
<keyword evidence="4" id="KW-0456">Lyase</keyword>
<dbReference type="Proteomes" id="UP001551675">
    <property type="component" value="Unassembled WGS sequence"/>
</dbReference>
<evidence type="ECO:0000256" key="3">
    <source>
        <dbReference type="ARBA" id="ARBA00022764"/>
    </source>
</evidence>
<dbReference type="Gene3D" id="2.70.98.70">
    <property type="match status" value="1"/>
</dbReference>
<proteinExistence type="predicted"/>
<evidence type="ECO:0000256" key="1">
    <source>
        <dbReference type="ARBA" id="ARBA00004418"/>
    </source>
</evidence>
<protein>
    <submittedName>
        <fullName evidence="8">Heparinase II/III family protein</fullName>
    </submittedName>
</protein>
<dbReference type="RefSeq" id="WP_358133687.1">
    <property type="nucleotide sequence ID" value="NZ_JBFALK010000008.1"/>
</dbReference>
<dbReference type="SUPFAM" id="SSF48230">
    <property type="entry name" value="Chondroitin AC/alginate lyase"/>
    <property type="match status" value="1"/>
</dbReference>
<feature type="domain" description="Heparin-sulfate lyase N-terminal" evidence="7">
    <location>
        <begin position="63"/>
        <end position="246"/>
    </location>
</feature>
<evidence type="ECO:0000256" key="5">
    <source>
        <dbReference type="SAM" id="SignalP"/>
    </source>
</evidence>
<dbReference type="InterPro" id="IPR008929">
    <property type="entry name" value="Chondroitin_lyas"/>
</dbReference>
<keyword evidence="9" id="KW-1185">Reference proteome</keyword>
<evidence type="ECO:0000256" key="4">
    <source>
        <dbReference type="ARBA" id="ARBA00023239"/>
    </source>
</evidence>